<comment type="caution">
    <text evidence="1">The sequence shown here is derived from an EMBL/GenBank/DDBJ whole genome shotgun (WGS) entry which is preliminary data.</text>
</comment>
<reference evidence="1 2" key="1">
    <citation type="submission" date="2023-02" db="EMBL/GenBank/DDBJ databases">
        <title>LHISI_Scaffold_Assembly.</title>
        <authorList>
            <person name="Stuart O.P."/>
            <person name="Cleave R."/>
            <person name="Magrath M.J.L."/>
            <person name="Mikheyev A.S."/>
        </authorList>
    </citation>
    <scope>NUCLEOTIDE SEQUENCE [LARGE SCALE GENOMIC DNA]</scope>
    <source>
        <strain evidence="1">Daus_M_001</strain>
        <tissue evidence="1">Leg muscle</tissue>
    </source>
</reference>
<protein>
    <submittedName>
        <fullName evidence="1">Uncharacterized protein</fullName>
    </submittedName>
</protein>
<gene>
    <name evidence="1" type="ORF">PR048_020903</name>
</gene>
<organism evidence="1 2">
    <name type="scientific">Dryococelus australis</name>
    <dbReference type="NCBI Taxonomy" id="614101"/>
    <lineage>
        <taxon>Eukaryota</taxon>
        <taxon>Metazoa</taxon>
        <taxon>Ecdysozoa</taxon>
        <taxon>Arthropoda</taxon>
        <taxon>Hexapoda</taxon>
        <taxon>Insecta</taxon>
        <taxon>Pterygota</taxon>
        <taxon>Neoptera</taxon>
        <taxon>Polyneoptera</taxon>
        <taxon>Phasmatodea</taxon>
        <taxon>Verophasmatodea</taxon>
        <taxon>Anareolatae</taxon>
        <taxon>Phasmatidae</taxon>
        <taxon>Eurycanthinae</taxon>
        <taxon>Dryococelus</taxon>
    </lineage>
</organism>
<dbReference type="Proteomes" id="UP001159363">
    <property type="component" value="Chromosome 7"/>
</dbReference>
<name>A0ABQ9GWS8_9NEOP</name>
<evidence type="ECO:0000313" key="2">
    <source>
        <dbReference type="Proteomes" id="UP001159363"/>
    </source>
</evidence>
<evidence type="ECO:0000313" key="1">
    <source>
        <dbReference type="EMBL" id="KAJ8876458.1"/>
    </source>
</evidence>
<sequence length="117" mass="13449">MWKTNLLKDLDTQLSQESSSEDLMKTTVKLSYCYPDDMGFWKRVMPFQNLEELKTLPQMQIYIKLNSLNNILVNLEIALRIFLAVPFNNCSSKRGFSVLARAKNVKVSTLVDSELIA</sequence>
<dbReference type="EMBL" id="JARBHB010000008">
    <property type="protein sequence ID" value="KAJ8876458.1"/>
    <property type="molecule type" value="Genomic_DNA"/>
</dbReference>
<keyword evidence="2" id="KW-1185">Reference proteome</keyword>
<proteinExistence type="predicted"/>
<accession>A0ABQ9GWS8</accession>